<dbReference type="Gene3D" id="3.40.30.10">
    <property type="entry name" value="Glutaredoxin"/>
    <property type="match status" value="1"/>
</dbReference>
<proteinExistence type="predicted"/>
<dbReference type="InterPro" id="IPR011467">
    <property type="entry name" value="DUF1573"/>
</dbReference>
<evidence type="ECO:0000313" key="2">
    <source>
        <dbReference type="Proteomes" id="UP000283850"/>
    </source>
</evidence>
<accession>A0A412YM66</accession>
<sequence>MKYFVIMILSLSVLSCMDVRQNELENLLEKWINREVKFPATSIFTVQGKDTVAFYVGGEYKIVTYVDTIGCTSCKLQLSDWKKFMNVVDSIKGDSVKFLYYFAPKKNREVYSVLRTEKFVYPVCIDEKDSLNILNQFPSKMEYQTFLLDRDNKIIAIGNPIHNSKVKDLYLKIIQGEELTQMNEDTGLVTEVGIDSTFLSLGNFGWKKEQKVVFTLKNTGDNTLVIDAVATSCGCTKVEYDKEPVRPGGSVDLHVSYKAEHPEHFNKTITVYCNAKVSPLLLRIMGNAE</sequence>
<dbReference type="PROSITE" id="PS51257">
    <property type="entry name" value="PROKAR_LIPOPROTEIN"/>
    <property type="match status" value="1"/>
</dbReference>
<name>A0A412YM66_9BACE</name>
<protein>
    <submittedName>
        <fullName evidence="1">DUF1573 domain-containing protein</fullName>
    </submittedName>
</protein>
<dbReference type="RefSeq" id="WP_118420689.1">
    <property type="nucleotide sequence ID" value="NZ_QRZF01000001.1"/>
</dbReference>
<gene>
    <name evidence="1" type="ORF">DWW10_00555</name>
</gene>
<dbReference type="InterPro" id="IPR013783">
    <property type="entry name" value="Ig-like_fold"/>
</dbReference>
<dbReference type="Pfam" id="PF07610">
    <property type="entry name" value="DUF1573"/>
    <property type="match status" value="1"/>
</dbReference>
<reference evidence="1 2" key="1">
    <citation type="submission" date="2018-08" db="EMBL/GenBank/DDBJ databases">
        <title>A genome reference for cultivated species of the human gut microbiota.</title>
        <authorList>
            <person name="Zou Y."/>
            <person name="Xue W."/>
            <person name="Luo G."/>
        </authorList>
    </citation>
    <scope>NUCLEOTIDE SEQUENCE [LARGE SCALE GENOMIC DNA]</scope>
    <source>
        <strain evidence="1 2">AF14-32</strain>
    </source>
</reference>
<evidence type="ECO:0000313" key="1">
    <source>
        <dbReference type="EMBL" id="RGV58526.1"/>
    </source>
</evidence>
<dbReference type="Proteomes" id="UP000283850">
    <property type="component" value="Unassembled WGS sequence"/>
</dbReference>
<dbReference type="Gene3D" id="2.60.40.10">
    <property type="entry name" value="Immunoglobulins"/>
    <property type="match status" value="1"/>
</dbReference>
<comment type="caution">
    <text evidence="1">The sequence shown here is derived from an EMBL/GenBank/DDBJ whole genome shotgun (WGS) entry which is preliminary data.</text>
</comment>
<organism evidence="1 2">
    <name type="scientific">Bacteroides intestinalis</name>
    <dbReference type="NCBI Taxonomy" id="329854"/>
    <lineage>
        <taxon>Bacteria</taxon>
        <taxon>Pseudomonadati</taxon>
        <taxon>Bacteroidota</taxon>
        <taxon>Bacteroidia</taxon>
        <taxon>Bacteroidales</taxon>
        <taxon>Bacteroidaceae</taxon>
        <taxon>Bacteroides</taxon>
    </lineage>
</organism>
<dbReference type="PANTHER" id="PTHR37833">
    <property type="entry name" value="LIPOPROTEIN-RELATED"/>
    <property type="match status" value="1"/>
</dbReference>
<dbReference type="AlphaFoldDB" id="A0A412YM66"/>
<dbReference type="PANTHER" id="PTHR37833:SF1">
    <property type="entry name" value="SIGNAL PEPTIDE PROTEIN"/>
    <property type="match status" value="1"/>
</dbReference>
<dbReference type="EMBL" id="QRZF01000001">
    <property type="protein sequence ID" value="RGV58526.1"/>
    <property type="molecule type" value="Genomic_DNA"/>
</dbReference>